<name>A0A1Q8YCL6_9BURK</name>
<dbReference type="STRING" id="81479.RA876_04450"/>
<keyword evidence="3" id="KW-1185">Reference proteome</keyword>
<evidence type="ECO:0000313" key="3">
    <source>
        <dbReference type="Proteomes" id="UP000185911"/>
    </source>
</evidence>
<dbReference type="AlphaFoldDB" id="A0A1Q8YCL6"/>
<gene>
    <name evidence="2" type="ORF">BLL52_2028</name>
</gene>
<organism evidence="2 3">
    <name type="scientific">Rhodoferax antarcticus ANT.BR</name>
    <dbReference type="NCBI Taxonomy" id="1111071"/>
    <lineage>
        <taxon>Bacteria</taxon>
        <taxon>Pseudomonadati</taxon>
        <taxon>Pseudomonadota</taxon>
        <taxon>Betaproteobacteria</taxon>
        <taxon>Burkholderiales</taxon>
        <taxon>Comamonadaceae</taxon>
        <taxon>Rhodoferax</taxon>
    </lineage>
</organism>
<dbReference type="RefSeq" id="WP_075586373.1">
    <property type="nucleotide sequence ID" value="NZ_MSYM01000013.1"/>
</dbReference>
<feature type="transmembrane region" description="Helical" evidence="1">
    <location>
        <begin position="272"/>
        <end position="290"/>
    </location>
</feature>
<protein>
    <submittedName>
        <fullName evidence="2">Uncharacterized protein</fullName>
    </submittedName>
</protein>
<keyword evidence="1" id="KW-0472">Membrane</keyword>
<reference evidence="2 3" key="1">
    <citation type="submission" date="2017-01" db="EMBL/GenBank/DDBJ databases">
        <title>Genome sequence of Rhodoferax antarcticus ANT.BR, a psychrophilic purple nonsulfur bacterium from an Antarctic microbial mat.</title>
        <authorList>
            <person name="Baker J."/>
            <person name="Riester C."/>
            <person name="Skinner B."/>
            <person name="Newell A."/>
            <person name="Swingley W."/>
            <person name="Madigan M."/>
            <person name="Jung D."/>
            <person name="Asao M."/>
            <person name="Chen M."/>
            <person name="Loughlin P."/>
            <person name="Pan H."/>
            <person name="Lin S."/>
            <person name="Li N."/>
            <person name="Shaw J."/>
            <person name="Prado M."/>
            <person name="Sherman C."/>
            <person name="Li X."/>
            <person name="Tang J."/>
            <person name="Blankenship R."/>
            <person name="Zhao T."/>
            <person name="Touchman J."/>
            <person name="Sattley M."/>
        </authorList>
    </citation>
    <scope>NUCLEOTIDE SEQUENCE [LARGE SCALE GENOMIC DNA]</scope>
    <source>
        <strain evidence="2 3">ANT.BR</strain>
    </source>
</reference>
<sequence>MTAAPLTHHDILALVAPFTRSGRHVDLPACDRIQRRVVFKPLEHATGAPELSGLRELLELEKFGTSTYRLTRTLVLPSGMKARLQATGREPAELLRRVDAVAADQHFQTGEGFVVAHHDALLPDAQIPSLTSGVVQVGELTLTMTVSAVRSVSADVLLAAPPGQTLDIPHDLLAVLGWAWSPLTRTPQGWTGKYRLRGTPTQRTSRAERALQRVAMHLAQTLAAPPSHFHDQHLAARWRVVFRRAIPILTPIFLLITLLLMPKLTLDGRPGLWTLVYQLPTVLIAISFMTQDLARFEMPRWPHRASAVSWLQLRVAGVVPKVI</sequence>
<evidence type="ECO:0000313" key="2">
    <source>
        <dbReference type="EMBL" id="OLP05801.1"/>
    </source>
</evidence>
<accession>A0A1Q8YCL6</accession>
<dbReference type="EMBL" id="MSYM01000013">
    <property type="protein sequence ID" value="OLP05801.1"/>
    <property type="molecule type" value="Genomic_DNA"/>
</dbReference>
<dbReference type="Proteomes" id="UP000185911">
    <property type="component" value="Unassembled WGS sequence"/>
</dbReference>
<evidence type="ECO:0000256" key="1">
    <source>
        <dbReference type="SAM" id="Phobius"/>
    </source>
</evidence>
<keyword evidence="1" id="KW-1133">Transmembrane helix</keyword>
<keyword evidence="1" id="KW-0812">Transmembrane</keyword>
<comment type="caution">
    <text evidence="2">The sequence shown here is derived from an EMBL/GenBank/DDBJ whole genome shotgun (WGS) entry which is preliminary data.</text>
</comment>
<proteinExistence type="predicted"/>
<feature type="transmembrane region" description="Helical" evidence="1">
    <location>
        <begin position="241"/>
        <end position="260"/>
    </location>
</feature>